<dbReference type="OrthoDB" id="9769991at2"/>
<reference evidence="5 6" key="1">
    <citation type="submission" date="2019-05" db="EMBL/GenBank/DDBJ databases">
        <title>Genome sequence of Cellulomonas hominis strain CS1.</title>
        <authorList>
            <person name="Belmont J."/>
            <person name="Maclea K.S."/>
        </authorList>
    </citation>
    <scope>NUCLEOTIDE SEQUENCE [LARGE SCALE GENOMIC DNA]</scope>
    <source>
        <strain evidence="5 6">CS1</strain>
    </source>
</reference>
<dbReference type="GO" id="GO:0030246">
    <property type="term" value="F:carbohydrate binding"/>
    <property type="evidence" value="ECO:0007669"/>
    <property type="project" value="InterPro"/>
</dbReference>
<dbReference type="CDD" id="cd11754">
    <property type="entry name" value="GH94N_CBP_like"/>
    <property type="match status" value="1"/>
</dbReference>
<dbReference type="SUPFAM" id="SSF74650">
    <property type="entry name" value="Galactose mutarotase-like"/>
    <property type="match status" value="1"/>
</dbReference>
<dbReference type="Gene3D" id="2.70.98.40">
    <property type="entry name" value="Glycoside hydrolase, family 65, N-terminal domain"/>
    <property type="match status" value="1"/>
</dbReference>
<dbReference type="InterPro" id="IPR012341">
    <property type="entry name" value="6hp_glycosidase-like_sf"/>
</dbReference>
<dbReference type="InterPro" id="IPR008928">
    <property type="entry name" value="6-hairpin_glycosidase_sf"/>
</dbReference>
<dbReference type="AlphaFoldDB" id="A0A7Z8JYD8"/>
<dbReference type="GO" id="GO:0005975">
    <property type="term" value="P:carbohydrate metabolic process"/>
    <property type="evidence" value="ECO:0007669"/>
    <property type="project" value="InterPro"/>
</dbReference>
<dbReference type="EMBL" id="SZYE01000085">
    <property type="protein sequence ID" value="TKR23409.1"/>
    <property type="molecule type" value="Genomic_DNA"/>
</dbReference>
<comment type="caution">
    <text evidence="5">The sequence shown here is derived from an EMBL/GenBank/DDBJ whole genome shotgun (WGS) entry which is preliminary data.</text>
</comment>
<dbReference type="InterPro" id="IPR037018">
    <property type="entry name" value="GH65_N"/>
</dbReference>
<evidence type="ECO:0000313" key="6">
    <source>
        <dbReference type="Proteomes" id="UP000308121"/>
    </source>
</evidence>
<dbReference type="InterPro" id="IPR052047">
    <property type="entry name" value="GH94_Enzymes"/>
</dbReference>
<sequence>MRYGHFDDEAREYVITTPRTPYPWINYLGSEEFFSLLSHTGGGYSFYRDAKMRRLTRYRYNNIPTDEGGRYFYVHDGGDVWTPGWLPVKAELDHYEARHGLGYSRITGERNGLRVETLFFVPLGETAEVQHVTLTNTSEAEKTVSLFSFVEFCLWNAQDDQTNYQRNLSLAEVEVELDGPHGSAIFHKTEYRERRDHYAVYGVNTRADGFDTDRDSFTGPYNGLGEAAVPHAGKATGSVASGWYPIGSHQVDVTLAPGESRSLTYVLGYVENPHDEKWAPADEAAGVPAMQRVNRERAHALLSRFATTEQTLAAFEALRTSWTDLLSTYSVTSTDEKLDRMVNIWNQYQCMVTFNMSRSASYFETGIGRGMGFRDSNQDLLGFVHLVPERARQRIIDIASTQFADGSAYHQYQPLTKRGNNDIGSGFNDDPLWLILGVAAYVKETGDWAVLDEPVPFDNEPGSEVPLFEHLTRSFRFTVENRGPHGLPLIGRADWNDCLNLNCFSTEPGESFQTTENQAGGVAESVFIAAMFVHIGPEYAELAERRGLADVAAEARAAVEDMRTAVLEHGWDGEWFLRAYDFYGNPVGTDAKPEGKIWIEPQGFAVMAGIGVDASDPASPASPAVRALDSVHEHLATPHGMVLQWPAYTSYQVELGEVSTYPPGYKENGGIFCHNNPWVIIGETVLGRGERAFDYYRRITPAYREDISDVHRLEPYVYAQMIAGKEAVRHGEAKNSWLTGTAAWNFVAVSQYLLGVRPEHDGLVVDPQIGPDVPSFTVTRVARGARYEIAVTNAGTPGARGRLVVDGVPVEGSTVPYAPAGTTVRVEVTV</sequence>
<dbReference type="PANTHER" id="PTHR37469">
    <property type="entry name" value="CELLOBIONIC ACID PHOSPHORYLASE-RELATED"/>
    <property type="match status" value="1"/>
</dbReference>
<evidence type="ECO:0000313" key="5">
    <source>
        <dbReference type="EMBL" id="TKR23409.1"/>
    </source>
</evidence>
<dbReference type="Pfam" id="PF17167">
    <property type="entry name" value="Glyco_hydro_94"/>
    <property type="match status" value="1"/>
</dbReference>
<dbReference type="InterPro" id="IPR010383">
    <property type="entry name" value="Glyco_hydrolase_94_b-supersand"/>
</dbReference>
<dbReference type="InterPro" id="IPR037825">
    <property type="entry name" value="GH94N_CBP"/>
</dbReference>
<dbReference type="Proteomes" id="UP000308121">
    <property type="component" value="Unassembled WGS sequence"/>
</dbReference>
<dbReference type="GO" id="GO:0016757">
    <property type="term" value="F:glycosyltransferase activity"/>
    <property type="evidence" value="ECO:0007669"/>
    <property type="project" value="UniProtKB-KW"/>
</dbReference>
<dbReference type="RefSeq" id="WP_154729806.1">
    <property type="nucleotide sequence ID" value="NZ_SZYE01000085.1"/>
</dbReference>
<evidence type="ECO:0000259" key="4">
    <source>
        <dbReference type="Pfam" id="PF17167"/>
    </source>
</evidence>
<keyword evidence="2 5" id="KW-0808">Transferase</keyword>
<name>A0A7Z8JYD8_9CELL</name>
<gene>
    <name evidence="5" type="ORF">FA014_11415</name>
</gene>
<evidence type="ECO:0000256" key="2">
    <source>
        <dbReference type="ARBA" id="ARBA00022679"/>
    </source>
</evidence>
<dbReference type="InterPro" id="IPR011013">
    <property type="entry name" value="Gal_mutarotase_sf_dom"/>
</dbReference>
<dbReference type="SMART" id="SM01068">
    <property type="entry name" value="CBM_X"/>
    <property type="match status" value="1"/>
</dbReference>
<evidence type="ECO:0000259" key="3">
    <source>
        <dbReference type="Pfam" id="PF06165"/>
    </source>
</evidence>
<accession>A0A7Z8JYD8</accession>
<proteinExistence type="predicted"/>
<dbReference type="Pfam" id="PF06165">
    <property type="entry name" value="GH94_b-supersand"/>
    <property type="match status" value="1"/>
</dbReference>
<evidence type="ECO:0000256" key="1">
    <source>
        <dbReference type="ARBA" id="ARBA00022676"/>
    </source>
</evidence>
<keyword evidence="1" id="KW-0328">Glycosyltransferase</keyword>
<dbReference type="InterPro" id="IPR033432">
    <property type="entry name" value="GH94_catalytic"/>
</dbReference>
<feature type="domain" description="Glycosyl hydrolase 94 supersandwich" evidence="3">
    <location>
        <begin position="11"/>
        <end position="278"/>
    </location>
</feature>
<dbReference type="Gene3D" id="2.60.420.10">
    <property type="entry name" value="Maltose phosphorylase, domain 3"/>
    <property type="match status" value="1"/>
</dbReference>
<dbReference type="PANTHER" id="PTHR37469:SF2">
    <property type="entry name" value="CELLOBIONIC ACID PHOSPHORYLASE"/>
    <property type="match status" value="1"/>
</dbReference>
<dbReference type="Gene3D" id="1.20.890.20">
    <property type="entry name" value="mpn423 like domain"/>
    <property type="match status" value="1"/>
</dbReference>
<dbReference type="Gene3D" id="1.50.10.10">
    <property type="match status" value="1"/>
</dbReference>
<protein>
    <submittedName>
        <fullName evidence="5">Glycosyl transferase</fullName>
    </submittedName>
</protein>
<feature type="domain" description="Glycosyl hydrolase 94 catalytic" evidence="4">
    <location>
        <begin position="322"/>
        <end position="755"/>
    </location>
</feature>
<dbReference type="SUPFAM" id="SSF48208">
    <property type="entry name" value="Six-hairpin glycosidases"/>
    <property type="match status" value="1"/>
</dbReference>
<organism evidence="5 6">
    <name type="scientific">Cellulomonas hominis</name>
    <dbReference type="NCBI Taxonomy" id="156981"/>
    <lineage>
        <taxon>Bacteria</taxon>
        <taxon>Bacillati</taxon>
        <taxon>Actinomycetota</taxon>
        <taxon>Actinomycetes</taxon>
        <taxon>Micrococcales</taxon>
        <taxon>Cellulomonadaceae</taxon>
        <taxon>Cellulomonas</taxon>
    </lineage>
</organism>